<keyword evidence="3" id="KW-1185">Reference proteome</keyword>
<organism evidence="2 3">
    <name type="scientific">Ambispora leptoticha</name>
    <dbReference type="NCBI Taxonomy" id="144679"/>
    <lineage>
        <taxon>Eukaryota</taxon>
        <taxon>Fungi</taxon>
        <taxon>Fungi incertae sedis</taxon>
        <taxon>Mucoromycota</taxon>
        <taxon>Glomeromycotina</taxon>
        <taxon>Glomeromycetes</taxon>
        <taxon>Archaeosporales</taxon>
        <taxon>Ambisporaceae</taxon>
        <taxon>Ambispora</taxon>
    </lineage>
</organism>
<dbReference type="AlphaFoldDB" id="A0A9N9NXI2"/>
<feature type="compositionally biased region" description="Basic residues" evidence="1">
    <location>
        <begin position="41"/>
        <end position="53"/>
    </location>
</feature>
<name>A0A9N9NXI2_9GLOM</name>
<evidence type="ECO:0000313" key="3">
    <source>
        <dbReference type="Proteomes" id="UP000789508"/>
    </source>
</evidence>
<accession>A0A9N9NXI2</accession>
<dbReference type="Proteomes" id="UP000789508">
    <property type="component" value="Unassembled WGS sequence"/>
</dbReference>
<feature type="non-terminal residue" evidence="2">
    <location>
        <position position="1"/>
    </location>
</feature>
<protein>
    <submittedName>
        <fullName evidence="2">10267_t:CDS:1</fullName>
    </submittedName>
</protein>
<feature type="compositionally biased region" description="Polar residues" evidence="1">
    <location>
        <begin position="30"/>
        <end position="39"/>
    </location>
</feature>
<proteinExistence type="predicted"/>
<feature type="region of interest" description="Disordered" evidence="1">
    <location>
        <begin position="30"/>
        <end position="55"/>
    </location>
</feature>
<evidence type="ECO:0000256" key="1">
    <source>
        <dbReference type="SAM" id="MobiDB-lite"/>
    </source>
</evidence>
<comment type="caution">
    <text evidence="2">The sequence shown here is derived from an EMBL/GenBank/DDBJ whole genome shotgun (WGS) entry which is preliminary data.</text>
</comment>
<reference evidence="2" key="1">
    <citation type="submission" date="2021-06" db="EMBL/GenBank/DDBJ databases">
        <authorList>
            <person name="Kallberg Y."/>
            <person name="Tangrot J."/>
            <person name="Rosling A."/>
        </authorList>
    </citation>
    <scope>NUCLEOTIDE SEQUENCE</scope>
    <source>
        <strain evidence="2">FL130A</strain>
    </source>
</reference>
<evidence type="ECO:0000313" key="2">
    <source>
        <dbReference type="EMBL" id="CAG8769590.1"/>
    </source>
</evidence>
<dbReference type="OrthoDB" id="2383489at2759"/>
<gene>
    <name evidence="2" type="ORF">ALEPTO_LOCUS14069</name>
</gene>
<dbReference type="EMBL" id="CAJVPS010051520">
    <property type="protein sequence ID" value="CAG8769590.1"/>
    <property type="molecule type" value="Genomic_DNA"/>
</dbReference>
<sequence>LTLTSQTSSESGVSVAVHTSQTFTNLTVKTENSLPTPNKGTKIKNPIKSKNSKTRISQFTAEETALLDEFNRYLEPRLANGDTQTEIVGEILKRYGYSCRISQANISLMARRIAIPKDEKTIAAIRNWIAIEKQS</sequence>